<sequence>MKNNRNALSEKRQDATELIRLLETIPEDRKGEVLGIVRGFALCAETEKADRDCIVCSGAKE</sequence>
<name>A0A9D2NDI4_9FIRM</name>
<dbReference type="AlphaFoldDB" id="A0A9D2NDI4"/>
<protein>
    <submittedName>
        <fullName evidence="1">Uncharacterized protein</fullName>
    </submittedName>
</protein>
<evidence type="ECO:0000313" key="2">
    <source>
        <dbReference type="Proteomes" id="UP000823849"/>
    </source>
</evidence>
<gene>
    <name evidence="1" type="ORF">H9705_09445</name>
</gene>
<dbReference type="EMBL" id="DWWU01000039">
    <property type="protein sequence ID" value="HJC16021.1"/>
    <property type="molecule type" value="Genomic_DNA"/>
</dbReference>
<proteinExistence type="predicted"/>
<organism evidence="1 2">
    <name type="scientific">Candidatus Fusicatenibacter intestinigallinarum</name>
    <dbReference type="NCBI Taxonomy" id="2838598"/>
    <lineage>
        <taxon>Bacteria</taxon>
        <taxon>Bacillati</taxon>
        <taxon>Bacillota</taxon>
        <taxon>Clostridia</taxon>
        <taxon>Lachnospirales</taxon>
        <taxon>Lachnospiraceae</taxon>
        <taxon>Fusicatenibacter</taxon>
    </lineage>
</organism>
<reference evidence="1" key="2">
    <citation type="submission" date="2021-04" db="EMBL/GenBank/DDBJ databases">
        <authorList>
            <person name="Gilroy R."/>
        </authorList>
    </citation>
    <scope>NUCLEOTIDE SEQUENCE</scope>
    <source>
        <strain evidence="1">CHK185-5351</strain>
    </source>
</reference>
<dbReference type="Proteomes" id="UP000823849">
    <property type="component" value="Unassembled WGS sequence"/>
</dbReference>
<reference evidence="1" key="1">
    <citation type="journal article" date="2021" name="PeerJ">
        <title>Extensive microbial diversity within the chicken gut microbiome revealed by metagenomics and culture.</title>
        <authorList>
            <person name="Gilroy R."/>
            <person name="Ravi A."/>
            <person name="Getino M."/>
            <person name="Pursley I."/>
            <person name="Horton D.L."/>
            <person name="Alikhan N.F."/>
            <person name="Baker D."/>
            <person name="Gharbi K."/>
            <person name="Hall N."/>
            <person name="Watson M."/>
            <person name="Adriaenssens E.M."/>
            <person name="Foster-Nyarko E."/>
            <person name="Jarju S."/>
            <person name="Secka A."/>
            <person name="Antonio M."/>
            <person name="Oren A."/>
            <person name="Chaudhuri R.R."/>
            <person name="La Ragione R."/>
            <person name="Hildebrand F."/>
            <person name="Pallen M.J."/>
        </authorList>
    </citation>
    <scope>NUCLEOTIDE SEQUENCE</scope>
    <source>
        <strain evidence="1">CHK185-5351</strain>
    </source>
</reference>
<accession>A0A9D2NDI4</accession>
<evidence type="ECO:0000313" key="1">
    <source>
        <dbReference type="EMBL" id="HJC16021.1"/>
    </source>
</evidence>
<comment type="caution">
    <text evidence="1">The sequence shown here is derived from an EMBL/GenBank/DDBJ whole genome shotgun (WGS) entry which is preliminary data.</text>
</comment>